<feature type="compositionally biased region" description="Low complexity" evidence="3">
    <location>
        <begin position="62"/>
        <end position="73"/>
    </location>
</feature>
<evidence type="ECO:0000256" key="2">
    <source>
        <dbReference type="PROSITE-ProRule" id="PRU00175"/>
    </source>
</evidence>
<organism evidence="5 6">
    <name type="scientific">Thalassiosira oceanica</name>
    <name type="common">Marine diatom</name>
    <dbReference type="NCBI Taxonomy" id="159749"/>
    <lineage>
        <taxon>Eukaryota</taxon>
        <taxon>Sar</taxon>
        <taxon>Stramenopiles</taxon>
        <taxon>Ochrophyta</taxon>
        <taxon>Bacillariophyta</taxon>
        <taxon>Coscinodiscophyceae</taxon>
        <taxon>Thalassiosirophycidae</taxon>
        <taxon>Thalassiosirales</taxon>
        <taxon>Thalassiosiraceae</taxon>
        <taxon>Thalassiosira</taxon>
    </lineage>
</organism>
<reference evidence="5 6" key="1">
    <citation type="journal article" date="2012" name="Genome Biol.">
        <title>Genome and low-iron response of an oceanic diatom adapted to chronic iron limitation.</title>
        <authorList>
            <person name="Lommer M."/>
            <person name="Specht M."/>
            <person name="Roy A.S."/>
            <person name="Kraemer L."/>
            <person name="Andreson R."/>
            <person name="Gutowska M.A."/>
            <person name="Wolf J."/>
            <person name="Bergner S.V."/>
            <person name="Schilhabel M.B."/>
            <person name="Klostermeier U.C."/>
            <person name="Beiko R.G."/>
            <person name="Rosenstiel P."/>
            <person name="Hippler M."/>
            <person name="Laroche J."/>
        </authorList>
    </citation>
    <scope>NUCLEOTIDE SEQUENCE [LARGE SCALE GENOMIC DNA]</scope>
    <source>
        <strain evidence="5 6">CCMP1005</strain>
    </source>
</reference>
<name>K0R4Z1_THAOC</name>
<dbReference type="AlphaFoldDB" id="K0R4Z1"/>
<comment type="caution">
    <text evidence="5">The sequence shown here is derived from an EMBL/GenBank/DDBJ whole genome shotgun (WGS) entry which is preliminary data.</text>
</comment>
<feature type="region of interest" description="Disordered" evidence="3">
    <location>
        <begin position="317"/>
        <end position="336"/>
    </location>
</feature>
<dbReference type="Proteomes" id="UP000266841">
    <property type="component" value="Unassembled WGS sequence"/>
</dbReference>
<feature type="compositionally biased region" description="Polar residues" evidence="3">
    <location>
        <begin position="35"/>
        <end position="61"/>
    </location>
</feature>
<comment type="similarity">
    <text evidence="1">Belongs to the sel-1 family.</text>
</comment>
<feature type="compositionally biased region" description="Basic residues" evidence="3">
    <location>
        <begin position="11"/>
        <end position="31"/>
    </location>
</feature>
<dbReference type="Pfam" id="PF08238">
    <property type="entry name" value="Sel1"/>
    <property type="match status" value="4"/>
</dbReference>
<dbReference type="EMBL" id="AGNL01046067">
    <property type="protein sequence ID" value="EJK48273.1"/>
    <property type="molecule type" value="Genomic_DNA"/>
</dbReference>
<feature type="region of interest" description="Disordered" evidence="3">
    <location>
        <begin position="539"/>
        <end position="560"/>
    </location>
</feature>
<feature type="non-terminal residue" evidence="5">
    <location>
        <position position="1"/>
    </location>
</feature>
<dbReference type="PANTHER" id="PTHR11102">
    <property type="entry name" value="SEL-1-LIKE PROTEIN"/>
    <property type="match status" value="1"/>
</dbReference>
<proteinExistence type="inferred from homology"/>
<feature type="region of interest" description="Disordered" evidence="3">
    <location>
        <begin position="347"/>
        <end position="412"/>
    </location>
</feature>
<evidence type="ECO:0000313" key="5">
    <source>
        <dbReference type="EMBL" id="EJK48273.1"/>
    </source>
</evidence>
<keyword evidence="2" id="KW-0862">Zinc</keyword>
<feature type="compositionally biased region" description="Polar residues" evidence="3">
    <location>
        <begin position="546"/>
        <end position="555"/>
    </location>
</feature>
<feature type="region of interest" description="Disordered" evidence="3">
    <location>
        <begin position="10"/>
        <end position="73"/>
    </location>
</feature>
<dbReference type="GO" id="GO:0008270">
    <property type="term" value="F:zinc ion binding"/>
    <property type="evidence" value="ECO:0007669"/>
    <property type="project" value="UniProtKB-KW"/>
</dbReference>
<dbReference type="PROSITE" id="PS50089">
    <property type="entry name" value="ZF_RING_2"/>
    <property type="match status" value="1"/>
</dbReference>
<sequence length="806" mass="88298">ADLVEALERRAARHGNARRPGHVHAGARRPARQSYLATTSKSTWGTSPPTMSQDAISGSSDVQPPAQAVPAAGPLPDAVTEEELMGSGHELHERYTCPLCCLPMALPLPKHSFLKTCCMKTLCRGCLLASCQHGMLETCPFCRTPTQFSDAAALPLVQKRVDAKDPKATEYLAQAYYNGRYGLEKDVPRAIELWTEAARLGDLDAHYCLGYWYCRGEGVEEDVARGIRNWQQAAIQGHPESRHALGIHEDNNGNHGLAVQHWMISAKMGLELSLNEIKLMFMKGHATKAQHAEALRGYQTALEEARSPQREEVKAFFNGTPTAACPYPASRPPRRRLGRSRSLHLLSREAASPTAHPPLSIARTSRDASPPAVDGDRPEQREAGNALVDPSPTGRSAGERTHDPEEGCTIAGPGEWATLRRHVVVLEEVRRPSWRGAPSRVAHSAWRARRFITDTSHLMSDPSGDSLLRAAYAAELRLNQPPRSMSKADARVISAARFWIASTCCSHASSPAAANPSLFALDAPPSLLRLDHQEEAMCRGKEEQGAPTTLHSPGASTGGPLQPVTEEELMSSGHELLEGYTCPLCCLPIALPVGMHSTFMPCCMKTVCHGCVLASYQQGLVESCAFCRTPIAHGDAAILAQVRKRVEAKDPQAIEFLARTYYNGGHSLQQETSRAIELWTEAANLGDLDAHFNLGYRYWSGKGVEQDVARGIRHLQHAAIQGHPGSRFLLGFHEYKSRNDELAVQHWMISAKMGDEDSLNNIKAMFMEGHASKAQYAETLKGYQKALEETKSPQREEAKAVFNESD</sequence>
<dbReference type="InterPro" id="IPR050767">
    <property type="entry name" value="Sel1_AlgK"/>
</dbReference>
<evidence type="ECO:0000259" key="4">
    <source>
        <dbReference type="PROSITE" id="PS50089"/>
    </source>
</evidence>
<dbReference type="SUPFAM" id="SSF81901">
    <property type="entry name" value="HCP-like"/>
    <property type="match status" value="2"/>
</dbReference>
<keyword evidence="6" id="KW-1185">Reference proteome</keyword>
<gene>
    <name evidence="5" type="ORF">THAOC_32947</name>
</gene>
<dbReference type="InterPro" id="IPR011990">
    <property type="entry name" value="TPR-like_helical_dom_sf"/>
</dbReference>
<dbReference type="InterPro" id="IPR006597">
    <property type="entry name" value="Sel1-like"/>
</dbReference>
<evidence type="ECO:0000313" key="6">
    <source>
        <dbReference type="Proteomes" id="UP000266841"/>
    </source>
</evidence>
<dbReference type="Gene3D" id="1.25.40.10">
    <property type="entry name" value="Tetratricopeptide repeat domain"/>
    <property type="match status" value="2"/>
</dbReference>
<feature type="domain" description="RING-type" evidence="4">
    <location>
        <begin position="97"/>
        <end position="143"/>
    </location>
</feature>
<protein>
    <recommendedName>
        <fullName evidence="4">RING-type domain-containing protein</fullName>
    </recommendedName>
</protein>
<dbReference type="PANTHER" id="PTHR11102:SF160">
    <property type="entry name" value="ERAD-ASSOCIATED E3 UBIQUITIN-PROTEIN LIGASE COMPONENT HRD3"/>
    <property type="match status" value="1"/>
</dbReference>
<accession>K0R4Z1</accession>
<keyword evidence="2" id="KW-0479">Metal-binding</keyword>
<dbReference type="SMART" id="SM00671">
    <property type="entry name" value="SEL1"/>
    <property type="match status" value="5"/>
</dbReference>
<dbReference type="InterPro" id="IPR001841">
    <property type="entry name" value="Znf_RING"/>
</dbReference>
<keyword evidence="2" id="KW-0863">Zinc-finger</keyword>
<evidence type="ECO:0000256" key="1">
    <source>
        <dbReference type="ARBA" id="ARBA00038101"/>
    </source>
</evidence>
<evidence type="ECO:0000256" key="3">
    <source>
        <dbReference type="SAM" id="MobiDB-lite"/>
    </source>
</evidence>